<dbReference type="Proteomes" id="UP001500185">
    <property type="component" value="Unassembled WGS sequence"/>
</dbReference>
<sequence length="99" mass="11679">METNKLVLVEHFCSNCDINFSFINALNEYGVIEIIVVDDKKYILNEQLKTLERAIQFHYDLNINIEGIDVIHNLLHQIDDLQEELRMTKSKLKVFKVDE</sequence>
<evidence type="ECO:0000256" key="1">
    <source>
        <dbReference type="SAM" id="Coils"/>
    </source>
</evidence>
<proteinExistence type="predicted"/>
<dbReference type="RefSeq" id="WP_224454593.1">
    <property type="nucleotide sequence ID" value="NZ_BAAAGG010000022.1"/>
</dbReference>
<dbReference type="Pfam" id="PF13591">
    <property type="entry name" value="MerR_2"/>
    <property type="match status" value="1"/>
</dbReference>
<dbReference type="EMBL" id="BAAAGG010000022">
    <property type="protein sequence ID" value="GAA0763089.1"/>
    <property type="molecule type" value="Genomic_DNA"/>
</dbReference>
<protein>
    <submittedName>
        <fullName evidence="2">Chaperone modulator CbpM</fullName>
    </submittedName>
</protein>
<organism evidence="2 3">
    <name type="scientific">Psychroflexus lacisalsi</name>
    <dbReference type="NCBI Taxonomy" id="503928"/>
    <lineage>
        <taxon>Bacteria</taxon>
        <taxon>Pseudomonadati</taxon>
        <taxon>Bacteroidota</taxon>
        <taxon>Flavobacteriia</taxon>
        <taxon>Flavobacteriales</taxon>
        <taxon>Flavobacteriaceae</taxon>
        <taxon>Psychroflexus</taxon>
    </lineage>
</organism>
<evidence type="ECO:0000313" key="2">
    <source>
        <dbReference type="EMBL" id="GAA0763089.1"/>
    </source>
</evidence>
<comment type="caution">
    <text evidence="2">The sequence shown here is derived from an EMBL/GenBank/DDBJ whole genome shotgun (WGS) entry which is preliminary data.</text>
</comment>
<feature type="coiled-coil region" evidence="1">
    <location>
        <begin position="71"/>
        <end position="98"/>
    </location>
</feature>
<gene>
    <name evidence="2" type="ORF">GCM10009433_24080</name>
</gene>
<dbReference type="Gene3D" id="1.10.1660.10">
    <property type="match status" value="1"/>
</dbReference>
<reference evidence="3" key="1">
    <citation type="journal article" date="2019" name="Int. J. Syst. Evol. Microbiol.">
        <title>The Global Catalogue of Microorganisms (GCM) 10K type strain sequencing project: providing services to taxonomists for standard genome sequencing and annotation.</title>
        <authorList>
            <consortium name="The Broad Institute Genomics Platform"/>
            <consortium name="The Broad Institute Genome Sequencing Center for Infectious Disease"/>
            <person name="Wu L."/>
            <person name="Ma J."/>
        </authorList>
    </citation>
    <scope>NUCLEOTIDE SEQUENCE [LARGE SCALE GENOMIC DNA]</scope>
    <source>
        <strain evidence="3">JCM 16231</strain>
    </source>
</reference>
<keyword evidence="1" id="KW-0175">Coiled coil</keyword>
<name>A0ABP3VNC5_9FLAO</name>
<evidence type="ECO:0000313" key="3">
    <source>
        <dbReference type="Proteomes" id="UP001500185"/>
    </source>
</evidence>
<accession>A0ABP3VNC5</accession>
<keyword evidence="3" id="KW-1185">Reference proteome</keyword>